<dbReference type="PANTHER" id="PTHR48107">
    <property type="entry name" value="NADPH-DEPENDENT ALDEHYDE REDUCTASE-LIKE PROTEIN, CHLOROPLASTIC-RELATED"/>
    <property type="match status" value="1"/>
</dbReference>
<reference evidence="3" key="1">
    <citation type="submission" date="2018-05" db="EMBL/GenBank/DDBJ databases">
        <authorList>
            <person name="Lanie J.A."/>
            <person name="Ng W.-L."/>
            <person name="Kazmierczak K.M."/>
            <person name="Andrzejewski T.M."/>
            <person name="Davidsen T.M."/>
            <person name="Wayne K.J."/>
            <person name="Tettelin H."/>
            <person name="Glass J.I."/>
            <person name="Rusch D."/>
            <person name="Podicherti R."/>
            <person name="Tsui H.-C.T."/>
            <person name="Winkler M.E."/>
        </authorList>
    </citation>
    <scope>NUCLEOTIDE SEQUENCE</scope>
</reference>
<dbReference type="EMBL" id="UINC01019673">
    <property type="protein sequence ID" value="SVA83366.1"/>
    <property type="molecule type" value="Genomic_DNA"/>
</dbReference>
<feature type="non-terminal residue" evidence="3">
    <location>
        <position position="70"/>
    </location>
</feature>
<protein>
    <submittedName>
        <fullName evidence="3">Uncharacterized protein</fullName>
    </submittedName>
</protein>
<dbReference type="GO" id="GO:0016614">
    <property type="term" value="F:oxidoreductase activity, acting on CH-OH group of donors"/>
    <property type="evidence" value="ECO:0007669"/>
    <property type="project" value="UniProtKB-ARBA"/>
</dbReference>
<evidence type="ECO:0000256" key="2">
    <source>
        <dbReference type="ARBA" id="ARBA00023002"/>
    </source>
</evidence>
<dbReference type="AlphaFoldDB" id="A0A381Z247"/>
<keyword evidence="2" id="KW-0560">Oxidoreductase</keyword>
<proteinExistence type="inferred from homology"/>
<accession>A0A381Z247</accession>
<evidence type="ECO:0000256" key="1">
    <source>
        <dbReference type="ARBA" id="ARBA00006484"/>
    </source>
</evidence>
<comment type="similarity">
    <text evidence="1">Belongs to the short-chain dehydrogenases/reductases (SDR) family.</text>
</comment>
<dbReference type="InterPro" id="IPR002347">
    <property type="entry name" value="SDR_fam"/>
</dbReference>
<gene>
    <name evidence="3" type="ORF">METZ01_LOCUS136220</name>
</gene>
<dbReference type="InterPro" id="IPR036291">
    <property type="entry name" value="NAD(P)-bd_dom_sf"/>
</dbReference>
<evidence type="ECO:0000313" key="3">
    <source>
        <dbReference type="EMBL" id="SVA83366.1"/>
    </source>
</evidence>
<dbReference type="Pfam" id="PF00106">
    <property type="entry name" value="adh_short"/>
    <property type="match status" value="1"/>
</dbReference>
<dbReference type="Gene3D" id="3.40.50.720">
    <property type="entry name" value="NAD(P)-binding Rossmann-like Domain"/>
    <property type="match status" value="1"/>
</dbReference>
<dbReference type="SUPFAM" id="SSF51735">
    <property type="entry name" value="NAD(P)-binding Rossmann-fold domains"/>
    <property type="match status" value="1"/>
</dbReference>
<name>A0A381Z247_9ZZZZ</name>
<organism evidence="3">
    <name type="scientific">marine metagenome</name>
    <dbReference type="NCBI Taxonomy" id="408172"/>
    <lineage>
        <taxon>unclassified sequences</taxon>
        <taxon>metagenomes</taxon>
        <taxon>ecological metagenomes</taxon>
    </lineage>
</organism>
<sequence length="70" mass="7272">MNIDYRGKTVLVTGSSSGIGRAIAQAFAESNATVAVHYHSNENGGKETLNSLTGEGHIVVQGDISQPDEA</sequence>